<accession>A0AAD4QIQ8</accession>
<dbReference type="Proteomes" id="UP001203297">
    <property type="component" value="Unassembled WGS sequence"/>
</dbReference>
<proteinExistence type="predicted"/>
<keyword evidence="2" id="KW-1185">Reference proteome</keyword>
<gene>
    <name evidence="1" type="ORF">B0F90DRAFT_1822330</name>
</gene>
<comment type="caution">
    <text evidence="1">The sequence shown here is derived from an EMBL/GenBank/DDBJ whole genome shotgun (WGS) entry which is preliminary data.</text>
</comment>
<evidence type="ECO:0000313" key="2">
    <source>
        <dbReference type="Proteomes" id="UP001203297"/>
    </source>
</evidence>
<name>A0AAD4QIQ8_9AGAM</name>
<sequence length="258" mass="29519">MAQEPSIMELDQMITYHQRALSWIPRSHPTYTAYIHLLARSRFERYKLSKQKEDIDKSIVHYTEAIFLPPSWGFYLNVVQVFFQLVISLLRRSNKFKQPEDAKCAVEYLHYLRGLSFDNFEVPHELVTILLVQALGIQVKLEADGTGDIEEMVILCQELLTCHSSINYPTHAIDALVYAILCKFNQGKQVEPLDGVIQCLRDALKISPPELDLVPFALAITLIIRFWKNYADDDYNEAMTLLENSGLGICCESCARSG</sequence>
<reference evidence="1" key="1">
    <citation type="journal article" date="2022" name="New Phytol.">
        <title>Evolutionary transition to the ectomycorrhizal habit in the genomes of a hyperdiverse lineage of mushroom-forming fungi.</title>
        <authorList>
            <person name="Looney B."/>
            <person name="Miyauchi S."/>
            <person name="Morin E."/>
            <person name="Drula E."/>
            <person name="Courty P.E."/>
            <person name="Kohler A."/>
            <person name="Kuo A."/>
            <person name="LaButti K."/>
            <person name="Pangilinan J."/>
            <person name="Lipzen A."/>
            <person name="Riley R."/>
            <person name="Andreopoulos W."/>
            <person name="He G."/>
            <person name="Johnson J."/>
            <person name="Nolan M."/>
            <person name="Tritt A."/>
            <person name="Barry K.W."/>
            <person name="Grigoriev I.V."/>
            <person name="Nagy L.G."/>
            <person name="Hibbett D."/>
            <person name="Henrissat B."/>
            <person name="Matheny P.B."/>
            <person name="Labbe J."/>
            <person name="Martin F.M."/>
        </authorList>
    </citation>
    <scope>NUCLEOTIDE SEQUENCE</scope>
    <source>
        <strain evidence="1">BPL690</strain>
    </source>
</reference>
<protein>
    <submittedName>
        <fullName evidence="1">Uncharacterized protein</fullName>
    </submittedName>
</protein>
<evidence type="ECO:0000313" key="1">
    <source>
        <dbReference type="EMBL" id="KAI0293125.1"/>
    </source>
</evidence>
<dbReference type="EMBL" id="WTXG01000103">
    <property type="protein sequence ID" value="KAI0293125.1"/>
    <property type="molecule type" value="Genomic_DNA"/>
</dbReference>
<organism evidence="1 2">
    <name type="scientific">Multifurca ochricompacta</name>
    <dbReference type="NCBI Taxonomy" id="376703"/>
    <lineage>
        <taxon>Eukaryota</taxon>
        <taxon>Fungi</taxon>
        <taxon>Dikarya</taxon>
        <taxon>Basidiomycota</taxon>
        <taxon>Agaricomycotina</taxon>
        <taxon>Agaricomycetes</taxon>
        <taxon>Russulales</taxon>
        <taxon>Russulaceae</taxon>
        <taxon>Multifurca</taxon>
    </lineage>
</organism>
<dbReference type="AlphaFoldDB" id="A0AAD4QIQ8"/>